<comment type="subcellular location">
    <subcellularLocation>
        <location evidence="1">Membrane</location>
        <topology evidence="1">Multi-pass membrane protein</topology>
    </subcellularLocation>
</comment>
<feature type="transmembrane region" description="Helical" evidence="9">
    <location>
        <begin position="37"/>
        <end position="56"/>
    </location>
</feature>
<evidence type="ECO:0000256" key="8">
    <source>
        <dbReference type="SAM" id="MobiDB-lite"/>
    </source>
</evidence>
<dbReference type="PANTHER" id="PTHR24243">
    <property type="entry name" value="G-PROTEIN COUPLED RECEPTOR"/>
    <property type="match status" value="1"/>
</dbReference>
<feature type="transmembrane region" description="Helical" evidence="9">
    <location>
        <begin position="111"/>
        <end position="133"/>
    </location>
</feature>
<reference evidence="11" key="1">
    <citation type="submission" date="2022-06" db="EMBL/GenBank/DDBJ databases">
        <authorList>
            <person name="Berger JAMES D."/>
            <person name="Berger JAMES D."/>
        </authorList>
    </citation>
    <scope>NUCLEOTIDE SEQUENCE [LARGE SCALE GENOMIC DNA]</scope>
</reference>
<name>A0AA85JGA1_TRIRE</name>
<dbReference type="SUPFAM" id="SSF81321">
    <property type="entry name" value="Family A G protein-coupled receptor-like"/>
    <property type="match status" value="1"/>
</dbReference>
<keyword evidence="3 9" id="KW-1133">Transmembrane helix</keyword>
<feature type="domain" description="G-protein coupled receptors family 1 profile" evidence="10">
    <location>
        <begin position="47"/>
        <end position="343"/>
    </location>
</feature>
<evidence type="ECO:0000256" key="9">
    <source>
        <dbReference type="SAM" id="Phobius"/>
    </source>
</evidence>
<keyword evidence="7" id="KW-0807">Transducer</keyword>
<keyword evidence="2 9" id="KW-0812">Transmembrane</keyword>
<dbReference type="GO" id="GO:0004930">
    <property type="term" value="F:G protein-coupled receptor activity"/>
    <property type="evidence" value="ECO:0007669"/>
    <property type="project" value="UniProtKB-KW"/>
</dbReference>
<evidence type="ECO:0000256" key="2">
    <source>
        <dbReference type="ARBA" id="ARBA00022692"/>
    </source>
</evidence>
<dbReference type="GO" id="GO:0005886">
    <property type="term" value="C:plasma membrane"/>
    <property type="evidence" value="ECO:0007669"/>
    <property type="project" value="TreeGrafter"/>
</dbReference>
<organism evidence="11 12">
    <name type="scientific">Trichobilharzia regenti</name>
    <name type="common">Nasal bird schistosome</name>
    <dbReference type="NCBI Taxonomy" id="157069"/>
    <lineage>
        <taxon>Eukaryota</taxon>
        <taxon>Metazoa</taxon>
        <taxon>Spiralia</taxon>
        <taxon>Lophotrochozoa</taxon>
        <taxon>Platyhelminthes</taxon>
        <taxon>Trematoda</taxon>
        <taxon>Digenea</taxon>
        <taxon>Strigeidida</taxon>
        <taxon>Schistosomatoidea</taxon>
        <taxon>Schistosomatidae</taxon>
        <taxon>Trichobilharzia</taxon>
    </lineage>
</organism>
<keyword evidence="5 9" id="KW-0472">Membrane</keyword>
<evidence type="ECO:0000256" key="5">
    <source>
        <dbReference type="ARBA" id="ARBA00023136"/>
    </source>
</evidence>
<keyword evidence="11" id="KW-1185">Reference proteome</keyword>
<keyword evidence="4" id="KW-0297">G-protein coupled receptor</keyword>
<evidence type="ECO:0000256" key="7">
    <source>
        <dbReference type="ARBA" id="ARBA00023224"/>
    </source>
</evidence>
<dbReference type="PROSITE" id="PS50262">
    <property type="entry name" value="G_PROTEIN_RECEP_F1_2"/>
    <property type="match status" value="1"/>
</dbReference>
<feature type="transmembrane region" description="Helical" evidence="9">
    <location>
        <begin position="209"/>
        <end position="229"/>
    </location>
</feature>
<proteinExistence type="predicted"/>
<evidence type="ECO:0000313" key="11">
    <source>
        <dbReference type="Proteomes" id="UP000050795"/>
    </source>
</evidence>
<dbReference type="PANTHER" id="PTHR24243:SF233">
    <property type="entry name" value="THYROTROPIN-RELEASING HORMONE RECEPTOR"/>
    <property type="match status" value="1"/>
</dbReference>
<reference evidence="12" key="2">
    <citation type="submission" date="2023-11" db="UniProtKB">
        <authorList>
            <consortium name="WormBaseParasite"/>
        </authorList>
    </citation>
    <scope>IDENTIFICATION</scope>
</reference>
<dbReference type="Gene3D" id="1.20.1070.10">
    <property type="entry name" value="Rhodopsin 7-helix transmembrane proteins"/>
    <property type="match status" value="1"/>
</dbReference>
<feature type="transmembrane region" description="Helical" evidence="9">
    <location>
        <begin position="154"/>
        <end position="177"/>
    </location>
</feature>
<evidence type="ECO:0000256" key="1">
    <source>
        <dbReference type="ARBA" id="ARBA00004141"/>
    </source>
</evidence>
<dbReference type="Proteomes" id="UP000050795">
    <property type="component" value="Unassembled WGS sequence"/>
</dbReference>
<sequence>MEYHPDNLSIWERYNHSDVLFYKTFAPHLTIIERANFPIWAILGFPGSLFSIIVWSSRPMRRGGSAAAAVYQASLGVVDLCFLITCVNWYLHTAWQLGVLDHPVICEAFPVVHYLIQYMSPVLAFTFTLERYLAICHPFRSRNSIMRSTGKSALKVVFIVFIFCLLTASVQALVYTYDHSVCTTRPAVDDHDSTEHSLYTKWNFFTETLFFFCFPITCLVLNILVIHVLRQSIKSKRNALIATTINGNSNTTYDRNHHVEPISKGARSSTLTLLCTSFYLIAAHLSVATAQLIHPLLSTGDLHLTDEQVLNDPKWKAYFRFATVRALIECFATTHYAAKFLIYLATSQQFRHEFCRLLRCHCGNKDYLLRENDINNDLNIQGFSRKRSNVSHNNNNNKYSFSALSRRSFTQRKSRDSTQSFSLVPNENLLPSRRRPSPGLSRTVISANGQRVKVKSNINLSI</sequence>
<dbReference type="WBParaSite" id="TREG1_33840.1">
    <property type="protein sequence ID" value="TREG1_33840.1"/>
    <property type="gene ID" value="TREG1_33840"/>
</dbReference>
<feature type="transmembrane region" description="Helical" evidence="9">
    <location>
        <begin position="271"/>
        <end position="293"/>
    </location>
</feature>
<feature type="region of interest" description="Disordered" evidence="8">
    <location>
        <begin position="411"/>
        <end position="442"/>
    </location>
</feature>
<protein>
    <recommendedName>
        <fullName evidence="10">G-protein coupled receptors family 1 profile domain-containing protein</fullName>
    </recommendedName>
</protein>
<dbReference type="Pfam" id="PF00001">
    <property type="entry name" value="7tm_1"/>
    <property type="match status" value="1"/>
</dbReference>
<evidence type="ECO:0000259" key="10">
    <source>
        <dbReference type="PROSITE" id="PS50262"/>
    </source>
</evidence>
<feature type="transmembrane region" description="Helical" evidence="9">
    <location>
        <begin position="68"/>
        <end position="91"/>
    </location>
</feature>
<evidence type="ECO:0000313" key="12">
    <source>
        <dbReference type="WBParaSite" id="TREG1_33840.1"/>
    </source>
</evidence>
<dbReference type="InterPro" id="IPR017452">
    <property type="entry name" value="GPCR_Rhodpsn_7TM"/>
</dbReference>
<evidence type="ECO:0000256" key="6">
    <source>
        <dbReference type="ARBA" id="ARBA00023170"/>
    </source>
</evidence>
<dbReference type="InterPro" id="IPR000276">
    <property type="entry name" value="GPCR_Rhodpsn"/>
</dbReference>
<dbReference type="AlphaFoldDB" id="A0AA85JGA1"/>
<keyword evidence="6" id="KW-0675">Receptor</keyword>
<evidence type="ECO:0000256" key="3">
    <source>
        <dbReference type="ARBA" id="ARBA00022989"/>
    </source>
</evidence>
<accession>A0AA85JGA1</accession>
<evidence type="ECO:0000256" key="4">
    <source>
        <dbReference type="ARBA" id="ARBA00023040"/>
    </source>
</evidence>